<dbReference type="EMBL" id="NOXU01000022">
    <property type="protein sequence ID" value="OYQ36544.1"/>
    <property type="molecule type" value="Genomic_DNA"/>
</dbReference>
<evidence type="ECO:0000256" key="4">
    <source>
        <dbReference type="SAM" id="Coils"/>
    </source>
</evidence>
<keyword evidence="4" id="KW-0175">Coiled coil</keyword>
<dbReference type="InterPro" id="IPR036097">
    <property type="entry name" value="HisK_dim/P_sf"/>
</dbReference>
<gene>
    <name evidence="7" type="ORF">CHU95_04845</name>
</gene>
<keyword evidence="5" id="KW-1133">Transmembrane helix</keyword>
<dbReference type="InterPro" id="IPR004358">
    <property type="entry name" value="Sig_transdc_His_kin-like_C"/>
</dbReference>
<dbReference type="PANTHER" id="PTHR43065:SF47">
    <property type="match status" value="1"/>
</dbReference>
<dbReference type="EC" id="2.7.13.3" evidence="2"/>
<feature type="transmembrane region" description="Helical" evidence="5">
    <location>
        <begin position="180"/>
        <end position="197"/>
    </location>
</feature>
<proteinExistence type="predicted"/>
<dbReference type="Proteomes" id="UP000216998">
    <property type="component" value="Unassembled WGS sequence"/>
</dbReference>
<evidence type="ECO:0000259" key="6">
    <source>
        <dbReference type="PROSITE" id="PS50109"/>
    </source>
</evidence>
<dbReference type="InterPro" id="IPR036890">
    <property type="entry name" value="HATPase_C_sf"/>
</dbReference>
<dbReference type="PRINTS" id="PR00344">
    <property type="entry name" value="BCTRLSENSOR"/>
</dbReference>
<dbReference type="AlphaFoldDB" id="A0A255Z6J5"/>
<name>A0A255Z6J5_9PROT</name>
<dbReference type="PANTHER" id="PTHR43065">
    <property type="entry name" value="SENSOR HISTIDINE KINASE"/>
    <property type="match status" value="1"/>
</dbReference>
<dbReference type="InterPro" id="IPR003661">
    <property type="entry name" value="HisK_dim/P_dom"/>
</dbReference>
<evidence type="ECO:0000256" key="2">
    <source>
        <dbReference type="ARBA" id="ARBA00012438"/>
    </source>
</evidence>
<evidence type="ECO:0000256" key="1">
    <source>
        <dbReference type="ARBA" id="ARBA00000085"/>
    </source>
</evidence>
<dbReference type="SUPFAM" id="SSF55874">
    <property type="entry name" value="ATPase domain of HSP90 chaperone/DNA topoisomerase II/histidine kinase"/>
    <property type="match status" value="1"/>
</dbReference>
<dbReference type="SUPFAM" id="SSF47384">
    <property type="entry name" value="Homodimeric domain of signal transducing histidine kinase"/>
    <property type="match status" value="1"/>
</dbReference>
<feature type="transmembrane region" description="Helical" evidence="5">
    <location>
        <begin position="46"/>
        <end position="65"/>
    </location>
</feature>
<dbReference type="Pfam" id="PF02518">
    <property type="entry name" value="HATPase_c"/>
    <property type="match status" value="1"/>
</dbReference>
<dbReference type="InterPro" id="IPR003594">
    <property type="entry name" value="HATPase_dom"/>
</dbReference>
<keyword evidence="5" id="KW-0812">Transmembrane</keyword>
<feature type="coiled-coil region" evidence="4">
    <location>
        <begin position="219"/>
        <end position="249"/>
    </location>
</feature>
<keyword evidence="8" id="KW-1185">Reference proteome</keyword>
<sequence length="511" mass="55570">MEGVRMGADSWRLWPARALRKVTDLFLPAPMRQRGFDEKALLRGRAFIRVTLLILAGILVLYSVWAIKYGPLAPGSLAWAAYGVLVGGNLVLVRLFGCFHQTTVANNLAGLSLVAFLLHQTDGIASPLLPLFLITLSTTGNFGGNRSILYFSAGFLAVICGTYGWQIYAGTAPHDIHSRFAILLTALLMLVLANLSAQSARTRTRRMLAEAHDAAIEGRRRAEEAQAAAEKALVELQQAQAQMVLQEKMASLGSMVAGVAHEVNTPVGLAVTGASQLRAETATIMALAEQGKMRRSSFDEYLKVVDELANLIEKNATRAADLIESFKEVAVDQSSDARRPFDLRSYVNEVLVSLAPRIRHAGHMTEIFIPDGIRIDGYPGAMAQVVTNLVINSVVHAYPDGKRGGRLRLVASRLDDEIIELTYSDDGRGIPRELWSRIFEPFFTTRRGLGGSGLGLHLLYNIVTVRMGGTVRVGAAPQGGAMFTLTFPCISPGRLPEPRDSRLSTDHVAVQ</sequence>
<dbReference type="CDD" id="cd00082">
    <property type="entry name" value="HisKA"/>
    <property type="match status" value="1"/>
</dbReference>
<dbReference type="SMART" id="SM00387">
    <property type="entry name" value="HATPase_c"/>
    <property type="match status" value="1"/>
</dbReference>
<protein>
    <recommendedName>
        <fullName evidence="2">histidine kinase</fullName>
        <ecNumber evidence="2">2.7.13.3</ecNumber>
    </recommendedName>
</protein>
<feature type="domain" description="Histidine kinase" evidence="6">
    <location>
        <begin position="258"/>
        <end position="491"/>
    </location>
</feature>
<dbReference type="Gene3D" id="3.30.565.10">
    <property type="entry name" value="Histidine kinase-like ATPase, C-terminal domain"/>
    <property type="match status" value="1"/>
</dbReference>
<feature type="transmembrane region" description="Helical" evidence="5">
    <location>
        <begin position="148"/>
        <end position="168"/>
    </location>
</feature>
<dbReference type="InterPro" id="IPR005467">
    <property type="entry name" value="His_kinase_dom"/>
</dbReference>
<evidence type="ECO:0000313" key="7">
    <source>
        <dbReference type="EMBL" id="OYQ36544.1"/>
    </source>
</evidence>
<dbReference type="PROSITE" id="PS50109">
    <property type="entry name" value="HIS_KIN"/>
    <property type="match status" value="1"/>
</dbReference>
<evidence type="ECO:0000256" key="5">
    <source>
        <dbReference type="SAM" id="Phobius"/>
    </source>
</evidence>
<feature type="transmembrane region" description="Helical" evidence="5">
    <location>
        <begin position="77"/>
        <end position="96"/>
    </location>
</feature>
<reference evidence="7 8" key="1">
    <citation type="submission" date="2017-07" db="EMBL/GenBank/DDBJ databases">
        <title>Niveispirillum cyanobacteriorum sp. nov., isolated from cyanobacterial aggregates in a eutrophic lake.</title>
        <authorList>
            <person name="Cai H."/>
        </authorList>
    </citation>
    <scope>NUCLEOTIDE SEQUENCE [LARGE SCALE GENOMIC DNA]</scope>
    <source>
        <strain evidence="8">TH1-14</strain>
    </source>
</reference>
<dbReference type="GO" id="GO:0000155">
    <property type="term" value="F:phosphorelay sensor kinase activity"/>
    <property type="evidence" value="ECO:0007669"/>
    <property type="project" value="InterPro"/>
</dbReference>
<keyword evidence="3" id="KW-0597">Phosphoprotein</keyword>
<keyword evidence="5" id="KW-0472">Membrane</keyword>
<accession>A0A255Z6J5</accession>
<comment type="caution">
    <text evidence="7">The sequence shown here is derived from an EMBL/GenBank/DDBJ whole genome shotgun (WGS) entry which is preliminary data.</text>
</comment>
<evidence type="ECO:0000256" key="3">
    <source>
        <dbReference type="ARBA" id="ARBA00022553"/>
    </source>
</evidence>
<comment type="catalytic activity">
    <reaction evidence="1">
        <text>ATP + protein L-histidine = ADP + protein N-phospho-L-histidine.</text>
        <dbReference type="EC" id="2.7.13.3"/>
    </reaction>
</comment>
<evidence type="ECO:0000313" key="8">
    <source>
        <dbReference type="Proteomes" id="UP000216998"/>
    </source>
</evidence>
<dbReference type="Gene3D" id="1.10.287.130">
    <property type="match status" value="1"/>
</dbReference>
<organism evidence="7 8">
    <name type="scientific">Niveispirillum lacus</name>
    <dbReference type="NCBI Taxonomy" id="1981099"/>
    <lineage>
        <taxon>Bacteria</taxon>
        <taxon>Pseudomonadati</taxon>
        <taxon>Pseudomonadota</taxon>
        <taxon>Alphaproteobacteria</taxon>
        <taxon>Rhodospirillales</taxon>
        <taxon>Azospirillaceae</taxon>
        <taxon>Niveispirillum</taxon>
    </lineage>
</organism>